<comment type="caution">
    <text evidence="8">The sequence shown here is derived from an EMBL/GenBank/DDBJ whole genome shotgun (WGS) entry which is preliminary data.</text>
</comment>
<evidence type="ECO:0000259" key="7">
    <source>
        <dbReference type="Pfam" id="PF00892"/>
    </source>
</evidence>
<dbReference type="OrthoDB" id="5186724at2"/>
<dbReference type="Proteomes" id="UP000308901">
    <property type="component" value="Unassembled WGS sequence"/>
</dbReference>
<feature type="transmembrane region" description="Helical" evidence="6">
    <location>
        <begin position="156"/>
        <end position="174"/>
    </location>
</feature>
<evidence type="ECO:0000256" key="4">
    <source>
        <dbReference type="ARBA" id="ARBA00022989"/>
    </source>
</evidence>
<comment type="subcellular location">
    <subcellularLocation>
        <location evidence="1">Cell membrane</location>
        <topology evidence="1">Multi-pass membrane protein</topology>
    </subcellularLocation>
</comment>
<gene>
    <name evidence="8" type="ORF">FDK22_13690</name>
</gene>
<name>A0A5R8XY15_9BACT</name>
<dbReference type="SUPFAM" id="SSF103481">
    <property type="entry name" value="Multidrug resistance efflux transporter EmrE"/>
    <property type="match status" value="2"/>
</dbReference>
<evidence type="ECO:0000256" key="1">
    <source>
        <dbReference type="ARBA" id="ARBA00004651"/>
    </source>
</evidence>
<sequence>MTTQRVYILLALCVLFWSGNFILGRFVSSNIQPLELAFFRWLFVLLLTSPLLFFLDLKKIIKVYKENFLFLTLCSFLGITLFNTFLYIALNFTTATNALLINSIIPILILVFSFLILKTRISKIQTFGILLSTFGVIFLILKGDISSILDLSFSKGDLWVVASSIVWATYSTIIKLKPKELNHIELFLTIIYVGFILLLPWYFYQDYTIEREISILKENWHFFLYVSFFASLLSFYFWHTGIDTIGAEKTGQFTHLMPIFGSMLAFVFLGERLESFHFVGAIFIALGIYLSLFLKKKKI</sequence>
<feature type="transmembrane region" description="Helical" evidence="6">
    <location>
        <begin position="69"/>
        <end position="90"/>
    </location>
</feature>
<feature type="transmembrane region" description="Helical" evidence="6">
    <location>
        <begin position="38"/>
        <end position="57"/>
    </location>
</feature>
<keyword evidence="9" id="KW-1185">Reference proteome</keyword>
<evidence type="ECO:0000313" key="8">
    <source>
        <dbReference type="EMBL" id="TLP36312.1"/>
    </source>
</evidence>
<reference evidence="8 9" key="1">
    <citation type="submission" date="2019-05" db="EMBL/GenBank/DDBJ databases">
        <title>Arcobacter sp. nov., isolated from sea sediment.</title>
        <authorList>
            <person name="Kim W."/>
        </authorList>
    </citation>
    <scope>NUCLEOTIDE SEQUENCE [LARGE SCALE GENOMIC DNA]</scope>
    <source>
        <strain evidence="8 9">CAU 1517</strain>
    </source>
</reference>
<dbReference type="InterPro" id="IPR050638">
    <property type="entry name" value="AA-Vitamin_Transporters"/>
</dbReference>
<dbReference type="InterPro" id="IPR037185">
    <property type="entry name" value="EmrE-like"/>
</dbReference>
<organism evidence="8 9">
    <name type="scientific">Arcobacter arenosus</name>
    <dbReference type="NCBI Taxonomy" id="2576037"/>
    <lineage>
        <taxon>Bacteria</taxon>
        <taxon>Pseudomonadati</taxon>
        <taxon>Campylobacterota</taxon>
        <taxon>Epsilonproteobacteria</taxon>
        <taxon>Campylobacterales</taxon>
        <taxon>Arcobacteraceae</taxon>
        <taxon>Arcobacter</taxon>
    </lineage>
</organism>
<dbReference type="Pfam" id="PF00892">
    <property type="entry name" value="EamA"/>
    <property type="match status" value="2"/>
</dbReference>
<feature type="transmembrane region" description="Helical" evidence="6">
    <location>
        <begin position="124"/>
        <end position="141"/>
    </location>
</feature>
<proteinExistence type="predicted"/>
<dbReference type="InterPro" id="IPR000620">
    <property type="entry name" value="EamA_dom"/>
</dbReference>
<feature type="transmembrane region" description="Helical" evidence="6">
    <location>
        <begin position="7"/>
        <end position="26"/>
    </location>
</feature>
<evidence type="ECO:0000313" key="9">
    <source>
        <dbReference type="Proteomes" id="UP000308901"/>
    </source>
</evidence>
<dbReference type="RefSeq" id="WP_138153542.1">
    <property type="nucleotide sequence ID" value="NZ_VANU01000006.1"/>
</dbReference>
<evidence type="ECO:0000256" key="3">
    <source>
        <dbReference type="ARBA" id="ARBA00022692"/>
    </source>
</evidence>
<accession>A0A5R8XY15</accession>
<keyword evidence="5 6" id="KW-0472">Membrane</keyword>
<feature type="domain" description="EamA" evidence="7">
    <location>
        <begin position="155"/>
        <end position="292"/>
    </location>
</feature>
<evidence type="ECO:0000256" key="2">
    <source>
        <dbReference type="ARBA" id="ARBA00022475"/>
    </source>
</evidence>
<keyword evidence="3 6" id="KW-0812">Transmembrane</keyword>
<feature type="transmembrane region" description="Helical" evidence="6">
    <location>
        <begin position="250"/>
        <end position="269"/>
    </location>
</feature>
<dbReference type="EMBL" id="VANU01000006">
    <property type="protein sequence ID" value="TLP36312.1"/>
    <property type="molecule type" value="Genomic_DNA"/>
</dbReference>
<keyword evidence="4 6" id="KW-1133">Transmembrane helix</keyword>
<feature type="transmembrane region" description="Helical" evidence="6">
    <location>
        <begin position="96"/>
        <end position="117"/>
    </location>
</feature>
<feature type="transmembrane region" description="Helical" evidence="6">
    <location>
        <begin position="275"/>
        <end position="294"/>
    </location>
</feature>
<feature type="transmembrane region" description="Helical" evidence="6">
    <location>
        <begin position="186"/>
        <end position="204"/>
    </location>
</feature>
<keyword evidence="2" id="KW-1003">Cell membrane</keyword>
<feature type="transmembrane region" description="Helical" evidence="6">
    <location>
        <begin position="220"/>
        <end position="238"/>
    </location>
</feature>
<dbReference type="GO" id="GO:0005886">
    <property type="term" value="C:plasma membrane"/>
    <property type="evidence" value="ECO:0007669"/>
    <property type="project" value="UniProtKB-SubCell"/>
</dbReference>
<dbReference type="PANTHER" id="PTHR32322">
    <property type="entry name" value="INNER MEMBRANE TRANSPORTER"/>
    <property type="match status" value="1"/>
</dbReference>
<dbReference type="AlphaFoldDB" id="A0A5R8XY15"/>
<evidence type="ECO:0000256" key="6">
    <source>
        <dbReference type="SAM" id="Phobius"/>
    </source>
</evidence>
<protein>
    <submittedName>
        <fullName evidence="8">DMT family transporter</fullName>
    </submittedName>
</protein>
<dbReference type="PANTHER" id="PTHR32322:SF18">
    <property type="entry name" value="S-ADENOSYLMETHIONINE_S-ADENOSYLHOMOCYSTEINE TRANSPORTER"/>
    <property type="match status" value="1"/>
</dbReference>
<feature type="domain" description="EamA" evidence="7">
    <location>
        <begin position="6"/>
        <end position="140"/>
    </location>
</feature>
<evidence type="ECO:0000256" key="5">
    <source>
        <dbReference type="ARBA" id="ARBA00023136"/>
    </source>
</evidence>